<dbReference type="GO" id="GO:0030170">
    <property type="term" value="F:pyridoxal phosphate binding"/>
    <property type="evidence" value="ECO:0007669"/>
    <property type="project" value="InterPro"/>
</dbReference>
<dbReference type="InterPro" id="IPR004839">
    <property type="entry name" value="Aminotransferase_I/II_large"/>
</dbReference>
<proteinExistence type="inferred from homology"/>
<dbReference type="CDD" id="cd07377">
    <property type="entry name" value="WHTH_GntR"/>
    <property type="match status" value="1"/>
</dbReference>
<dbReference type="InterPro" id="IPR015421">
    <property type="entry name" value="PyrdxlP-dep_Trfase_major"/>
</dbReference>
<keyword evidence="4" id="KW-0805">Transcription regulation</keyword>
<protein>
    <recommendedName>
        <fullName evidence="2">Putative 8-amino-7-oxononanoate synthase</fullName>
    </recommendedName>
</protein>
<dbReference type="InterPro" id="IPR015422">
    <property type="entry name" value="PyrdxlP-dep_Trfase_small"/>
</dbReference>
<organism evidence="8 9">
    <name type="scientific">Neisseria arctica</name>
    <dbReference type="NCBI Taxonomy" id="1470200"/>
    <lineage>
        <taxon>Bacteria</taxon>
        <taxon>Pseudomonadati</taxon>
        <taxon>Pseudomonadota</taxon>
        <taxon>Betaproteobacteria</taxon>
        <taxon>Neisseriales</taxon>
        <taxon>Neisseriaceae</taxon>
        <taxon>Neisseria</taxon>
    </lineage>
</organism>
<dbReference type="Gene3D" id="3.90.1150.10">
    <property type="entry name" value="Aspartate Aminotransferase, domain 1"/>
    <property type="match status" value="1"/>
</dbReference>
<dbReference type="AlphaFoldDB" id="A0A0J1C496"/>
<evidence type="ECO:0000256" key="6">
    <source>
        <dbReference type="ARBA" id="ARBA00023163"/>
    </source>
</evidence>
<keyword evidence="3" id="KW-0663">Pyridoxal phosphate</keyword>
<gene>
    <name evidence="8" type="ORF">PL75_04435</name>
</gene>
<dbReference type="PANTHER" id="PTHR46577:SF1">
    <property type="entry name" value="HTH-TYPE TRANSCRIPTIONAL REGULATORY PROTEIN GABR"/>
    <property type="match status" value="1"/>
</dbReference>
<dbReference type="STRING" id="1470200.PL75_04435"/>
<dbReference type="InterPro" id="IPR015424">
    <property type="entry name" value="PyrdxlP-dep_Trfase"/>
</dbReference>
<dbReference type="EMBL" id="JTDO01000005">
    <property type="protein sequence ID" value="KLT73158.1"/>
    <property type="molecule type" value="Genomic_DNA"/>
</dbReference>
<dbReference type="SMART" id="SM00345">
    <property type="entry name" value="HTH_GNTR"/>
    <property type="match status" value="1"/>
</dbReference>
<dbReference type="PANTHER" id="PTHR46577">
    <property type="entry name" value="HTH-TYPE TRANSCRIPTIONAL REGULATORY PROTEIN GABR"/>
    <property type="match status" value="1"/>
</dbReference>
<keyword evidence="9" id="KW-1185">Reference proteome</keyword>
<dbReference type="InterPro" id="IPR036390">
    <property type="entry name" value="WH_DNA-bd_sf"/>
</dbReference>
<evidence type="ECO:0000256" key="5">
    <source>
        <dbReference type="ARBA" id="ARBA00023125"/>
    </source>
</evidence>
<dbReference type="InterPro" id="IPR051446">
    <property type="entry name" value="HTH_trans_reg/aminotransferase"/>
</dbReference>
<evidence type="ECO:0000256" key="1">
    <source>
        <dbReference type="ARBA" id="ARBA00005384"/>
    </source>
</evidence>
<sequence>MQLKPKGNSAVNIAASIEELVRTETWPPGYKLPTVRALASELNVNPNTVSAAYKQLRDAGIIQTDGRRGSFVPEKTAAHYPEMAIPAGLVDLASGNVDRRLLPVLTPELTEGYTLATDVGSHGDSSDLVDFARQWLDARCGIKHEPYLFFGTLDIIERALTQRCMPGAKVLIEDPCWPPALALINHLRLQAVPLVLDSEGAKIPDENDLAGASAVILTARAHSPTGICYSASRWRAWQQALSRHTALLIVDDHWGALSHQTFHGMEGFQNEWIYSTSTSKFLGTDFRIAIATGNTPILSAMKIRFTLGPRWISKLLQHMALHIWRNFTPSRLNEIAESYSRRRTCLLESLCRHNIHLPYHPETGEGMHIWLPVSNEPHVIQSLAAKGWAVQSGSPFTIRKQSAIRITISNLNLSECELLADDIAAALASSNRSIY</sequence>
<dbReference type="GO" id="GO:0003677">
    <property type="term" value="F:DNA binding"/>
    <property type="evidence" value="ECO:0007669"/>
    <property type="project" value="UniProtKB-KW"/>
</dbReference>
<dbReference type="InterPro" id="IPR036388">
    <property type="entry name" value="WH-like_DNA-bd_sf"/>
</dbReference>
<dbReference type="RefSeq" id="WP_047760710.1">
    <property type="nucleotide sequence ID" value="NZ_CP091510.1"/>
</dbReference>
<feature type="domain" description="HTH gntR-type" evidence="7">
    <location>
        <begin position="7"/>
        <end position="75"/>
    </location>
</feature>
<dbReference type="Pfam" id="PF00155">
    <property type="entry name" value="Aminotran_1_2"/>
    <property type="match status" value="1"/>
</dbReference>
<dbReference type="PATRIC" id="fig|1470200.3.peg.2040"/>
<evidence type="ECO:0000313" key="9">
    <source>
        <dbReference type="Proteomes" id="UP000036027"/>
    </source>
</evidence>
<dbReference type="PROSITE" id="PS50949">
    <property type="entry name" value="HTH_GNTR"/>
    <property type="match status" value="1"/>
</dbReference>
<comment type="caution">
    <text evidence="8">The sequence shown here is derived from an EMBL/GenBank/DDBJ whole genome shotgun (WGS) entry which is preliminary data.</text>
</comment>
<dbReference type="Proteomes" id="UP000036027">
    <property type="component" value="Unassembled WGS sequence"/>
</dbReference>
<evidence type="ECO:0000313" key="8">
    <source>
        <dbReference type="EMBL" id="KLT73158.1"/>
    </source>
</evidence>
<dbReference type="CDD" id="cd00609">
    <property type="entry name" value="AAT_like"/>
    <property type="match status" value="1"/>
</dbReference>
<dbReference type="Pfam" id="PF00392">
    <property type="entry name" value="GntR"/>
    <property type="match status" value="1"/>
</dbReference>
<keyword evidence="6" id="KW-0804">Transcription</keyword>
<dbReference type="Gene3D" id="1.10.10.10">
    <property type="entry name" value="Winged helix-like DNA-binding domain superfamily/Winged helix DNA-binding domain"/>
    <property type="match status" value="1"/>
</dbReference>
<dbReference type="GO" id="GO:0003700">
    <property type="term" value="F:DNA-binding transcription factor activity"/>
    <property type="evidence" value="ECO:0007669"/>
    <property type="project" value="InterPro"/>
</dbReference>
<dbReference type="SUPFAM" id="SSF53383">
    <property type="entry name" value="PLP-dependent transferases"/>
    <property type="match status" value="1"/>
</dbReference>
<evidence type="ECO:0000256" key="4">
    <source>
        <dbReference type="ARBA" id="ARBA00023015"/>
    </source>
</evidence>
<name>A0A0J1C496_9NEIS</name>
<dbReference type="InterPro" id="IPR000524">
    <property type="entry name" value="Tscrpt_reg_HTH_GntR"/>
</dbReference>
<evidence type="ECO:0000256" key="2">
    <source>
        <dbReference type="ARBA" id="ARBA00021531"/>
    </source>
</evidence>
<comment type="similarity">
    <text evidence="1">In the C-terminal section; belongs to the class-I pyridoxal-phosphate-dependent aminotransferase family.</text>
</comment>
<accession>A0A0J1C496</accession>
<evidence type="ECO:0000256" key="3">
    <source>
        <dbReference type="ARBA" id="ARBA00022898"/>
    </source>
</evidence>
<dbReference type="Gene3D" id="3.40.640.10">
    <property type="entry name" value="Type I PLP-dependent aspartate aminotransferase-like (Major domain)"/>
    <property type="match status" value="1"/>
</dbReference>
<reference evidence="8 9" key="1">
    <citation type="submission" date="2014-11" db="EMBL/GenBank/DDBJ databases">
        <title>Genome of a novel goose pathogen.</title>
        <authorList>
            <person name="Hansen C.M."/>
            <person name="Hueffer K."/>
            <person name="Choi S.C."/>
        </authorList>
    </citation>
    <scope>NUCLEOTIDE SEQUENCE [LARGE SCALE GENOMIC DNA]</scope>
    <source>
        <strain evidence="8 9">KH1503</strain>
    </source>
</reference>
<dbReference type="SUPFAM" id="SSF46785">
    <property type="entry name" value="Winged helix' DNA-binding domain"/>
    <property type="match status" value="1"/>
</dbReference>
<dbReference type="OrthoDB" id="5450856at2"/>
<evidence type="ECO:0000259" key="7">
    <source>
        <dbReference type="PROSITE" id="PS50949"/>
    </source>
</evidence>
<keyword evidence="5" id="KW-0238">DNA-binding</keyword>